<dbReference type="Proteomes" id="UP000095759">
    <property type="component" value="Unassembled WGS sequence"/>
</dbReference>
<gene>
    <name evidence="1" type="ORF">AS594_33945</name>
</gene>
<proteinExistence type="predicted"/>
<reference evidence="1 2" key="1">
    <citation type="submission" date="2016-08" db="EMBL/GenBank/DDBJ databases">
        <title>Complete genome sequence of Streptomyces agglomeratus strain 6-3-2, a novel anti-MRSA actinomycete isolated from Wuli of Tebit, China.</title>
        <authorList>
            <person name="Chen X."/>
        </authorList>
    </citation>
    <scope>NUCLEOTIDE SEQUENCE [LARGE SCALE GENOMIC DNA]</scope>
    <source>
        <strain evidence="1 2">6-3-2</strain>
    </source>
</reference>
<comment type="caution">
    <text evidence="1">The sequence shown here is derived from an EMBL/GenBank/DDBJ whole genome shotgun (WGS) entry which is preliminary data.</text>
</comment>
<dbReference type="AlphaFoldDB" id="A0A1E5PGN6"/>
<evidence type="ECO:0000313" key="1">
    <source>
        <dbReference type="EMBL" id="OEJ28720.1"/>
    </source>
</evidence>
<sequence length="138" mass="15492">MLEDHAMLIATDEAGRVVKKPSKPAIGRMLANLQRGNAHLILERVEEGTEGSWYVQVLLRDDDTYQLEFRDGVAAEHYQTRTVSQEKVLTAMLGWAAGMADWKVDFMWNNIGSQFEADAHHGRSGAAHRVPAHKRLPV</sequence>
<protein>
    <submittedName>
        <fullName evidence="1">Uncharacterized protein</fullName>
    </submittedName>
</protein>
<evidence type="ECO:0000313" key="2">
    <source>
        <dbReference type="Proteomes" id="UP000095759"/>
    </source>
</evidence>
<accession>A0A1E5PGN6</accession>
<dbReference type="EMBL" id="MEHJ01000001">
    <property type="protein sequence ID" value="OEJ28720.1"/>
    <property type="molecule type" value="Genomic_DNA"/>
</dbReference>
<name>A0A1E5PGN6_9ACTN</name>
<keyword evidence="2" id="KW-1185">Reference proteome</keyword>
<organism evidence="1 2">
    <name type="scientific">Streptomyces agglomeratus</name>
    <dbReference type="NCBI Taxonomy" id="285458"/>
    <lineage>
        <taxon>Bacteria</taxon>
        <taxon>Bacillati</taxon>
        <taxon>Actinomycetota</taxon>
        <taxon>Actinomycetes</taxon>
        <taxon>Kitasatosporales</taxon>
        <taxon>Streptomycetaceae</taxon>
        <taxon>Streptomyces</taxon>
    </lineage>
</organism>